<dbReference type="PROSITE" id="PS50995">
    <property type="entry name" value="HTH_MARR_2"/>
    <property type="match status" value="1"/>
</dbReference>
<dbReference type="EMBL" id="DXGJ01000017">
    <property type="protein sequence ID" value="HIW71342.1"/>
    <property type="molecule type" value="Genomic_DNA"/>
</dbReference>
<dbReference type="PANTHER" id="PTHR33164:SF43">
    <property type="entry name" value="HTH-TYPE TRANSCRIPTIONAL REPRESSOR YETL"/>
    <property type="match status" value="1"/>
</dbReference>
<comment type="caution">
    <text evidence="2">The sequence shown here is derived from an EMBL/GenBank/DDBJ whole genome shotgun (WGS) entry which is preliminary data.</text>
</comment>
<accession>A0A9D1QQ71</accession>
<reference evidence="2" key="1">
    <citation type="journal article" date="2021" name="PeerJ">
        <title>Extensive microbial diversity within the chicken gut microbiome revealed by metagenomics and culture.</title>
        <authorList>
            <person name="Gilroy R."/>
            <person name="Ravi A."/>
            <person name="Getino M."/>
            <person name="Pursley I."/>
            <person name="Horton D.L."/>
            <person name="Alikhan N.F."/>
            <person name="Baker D."/>
            <person name="Gharbi K."/>
            <person name="Hall N."/>
            <person name="Watson M."/>
            <person name="Adriaenssens E.M."/>
            <person name="Foster-Nyarko E."/>
            <person name="Jarju S."/>
            <person name="Secka A."/>
            <person name="Antonio M."/>
            <person name="Oren A."/>
            <person name="Chaudhuri R.R."/>
            <person name="La Ragione R."/>
            <person name="Hildebrand F."/>
            <person name="Pallen M.J."/>
        </authorList>
    </citation>
    <scope>NUCLEOTIDE SEQUENCE</scope>
    <source>
        <strain evidence="2">CHK173-259</strain>
    </source>
</reference>
<dbReference type="InterPro" id="IPR000835">
    <property type="entry name" value="HTH_MarR-typ"/>
</dbReference>
<dbReference type="GO" id="GO:0006950">
    <property type="term" value="P:response to stress"/>
    <property type="evidence" value="ECO:0007669"/>
    <property type="project" value="TreeGrafter"/>
</dbReference>
<protein>
    <submittedName>
        <fullName evidence="2">MarR family winged helix-turn-helix transcriptional regulator</fullName>
    </submittedName>
</protein>
<dbReference type="PANTHER" id="PTHR33164">
    <property type="entry name" value="TRANSCRIPTIONAL REGULATOR, MARR FAMILY"/>
    <property type="match status" value="1"/>
</dbReference>
<dbReference type="GO" id="GO:0003700">
    <property type="term" value="F:DNA-binding transcription factor activity"/>
    <property type="evidence" value="ECO:0007669"/>
    <property type="project" value="InterPro"/>
</dbReference>
<dbReference type="Pfam" id="PF12802">
    <property type="entry name" value="MarR_2"/>
    <property type="match status" value="1"/>
</dbReference>
<evidence type="ECO:0000313" key="2">
    <source>
        <dbReference type="EMBL" id="HIW71342.1"/>
    </source>
</evidence>
<evidence type="ECO:0000259" key="1">
    <source>
        <dbReference type="PROSITE" id="PS50995"/>
    </source>
</evidence>
<dbReference type="InterPro" id="IPR039422">
    <property type="entry name" value="MarR/SlyA-like"/>
</dbReference>
<dbReference type="InterPro" id="IPR036390">
    <property type="entry name" value="WH_DNA-bd_sf"/>
</dbReference>
<dbReference type="SMART" id="SM00347">
    <property type="entry name" value="HTH_MARR"/>
    <property type="match status" value="1"/>
</dbReference>
<dbReference type="SUPFAM" id="SSF46785">
    <property type="entry name" value="Winged helix' DNA-binding domain"/>
    <property type="match status" value="1"/>
</dbReference>
<feature type="domain" description="HTH marR-type" evidence="1">
    <location>
        <begin position="1"/>
        <end position="136"/>
    </location>
</feature>
<gene>
    <name evidence="2" type="ORF">H9875_01820</name>
</gene>
<reference evidence="2" key="2">
    <citation type="submission" date="2021-04" db="EMBL/GenBank/DDBJ databases">
        <authorList>
            <person name="Gilroy R."/>
        </authorList>
    </citation>
    <scope>NUCLEOTIDE SEQUENCE</scope>
    <source>
        <strain evidence="2">CHK173-259</strain>
    </source>
</reference>
<organism evidence="2 3">
    <name type="scientific">Candidatus Levilactobacillus faecigallinarum</name>
    <dbReference type="NCBI Taxonomy" id="2838638"/>
    <lineage>
        <taxon>Bacteria</taxon>
        <taxon>Bacillati</taxon>
        <taxon>Bacillota</taxon>
        <taxon>Bacilli</taxon>
        <taxon>Lactobacillales</taxon>
        <taxon>Lactobacillaceae</taxon>
        <taxon>Levilactobacillus</taxon>
    </lineage>
</organism>
<dbReference type="PRINTS" id="PR00598">
    <property type="entry name" value="HTHMARR"/>
</dbReference>
<evidence type="ECO:0000313" key="3">
    <source>
        <dbReference type="Proteomes" id="UP000886822"/>
    </source>
</evidence>
<dbReference type="InterPro" id="IPR036388">
    <property type="entry name" value="WH-like_DNA-bd_sf"/>
</dbReference>
<sequence length="151" mass="17237">MRASDIYRIREFDRFYTRILKLADKYHLNTHLTLLEARVLIEVNRGVGQTAELTQLLQLDKGYLSRILKKLEDTGLVVRQKDERDRRFKMLRLTAAGERALATIDNRADEQVIRLFGNLSDDELQRLLAAMARIQADVGAATGVTDPGHSD</sequence>
<dbReference type="AlphaFoldDB" id="A0A9D1QQ71"/>
<dbReference type="Proteomes" id="UP000886822">
    <property type="component" value="Unassembled WGS sequence"/>
</dbReference>
<dbReference type="Gene3D" id="1.10.10.10">
    <property type="entry name" value="Winged helix-like DNA-binding domain superfamily/Winged helix DNA-binding domain"/>
    <property type="match status" value="1"/>
</dbReference>
<name>A0A9D1QQ71_9LACO</name>
<proteinExistence type="predicted"/>